<dbReference type="AlphaFoldDB" id="A0A1E1LFL5"/>
<dbReference type="Proteomes" id="UP000178912">
    <property type="component" value="Unassembled WGS sequence"/>
</dbReference>
<dbReference type="InterPro" id="IPR052895">
    <property type="entry name" value="HetReg/Transcr_Mod"/>
</dbReference>
<evidence type="ECO:0000313" key="4">
    <source>
        <dbReference type="Proteomes" id="UP000178912"/>
    </source>
</evidence>
<accession>A0A1E1LFL5</accession>
<feature type="region of interest" description="Disordered" evidence="1">
    <location>
        <begin position="406"/>
        <end position="434"/>
    </location>
</feature>
<evidence type="ECO:0000313" key="3">
    <source>
        <dbReference type="EMBL" id="CZT09326.1"/>
    </source>
</evidence>
<dbReference type="EMBL" id="FJUX01000114">
    <property type="protein sequence ID" value="CZT09326.1"/>
    <property type="molecule type" value="Genomic_DNA"/>
</dbReference>
<gene>
    <name evidence="3" type="ORF">RAG0_14138</name>
</gene>
<keyword evidence="4" id="KW-1185">Reference proteome</keyword>
<protein>
    <recommendedName>
        <fullName evidence="2">Heterokaryon incompatibility domain-containing protein</fullName>
    </recommendedName>
</protein>
<organism evidence="3 4">
    <name type="scientific">Rhynchosporium agropyri</name>
    <dbReference type="NCBI Taxonomy" id="914238"/>
    <lineage>
        <taxon>Eukaryota</taxon>
        <taxon>Fungi</taxon>
        <taxon>Dikarya</taxon>
        <taxon>Ascomycota</taxon>
        <taxon>Pezizomycotina</taxon>
        <taxon>Leotiomycetes</taxon>
        <taxon>Helotiales</taxon>
        <taxon>Ploettnerulaceae</taxon>
        <taxon>Rhynchosporium</taxon>
    </lineage>
</organism>
<feature type="domain" description="Heterokaryon incompatibility" evidence="2">
    <location>
        <begin position="42"/>
        <end position="207"/>
    </location>
</feature>
<evidence type="ECO:0000259" key="2">
    <source>
        <dbReference type="Pfam" id="PF06985"/>
    </source>
</evidence>
<sequence>MGPEFRLLQIHALSEVSFGSTNVQCTLSHWEVDPDYPHHPEYTALSYTWSAAEETTTGEADPPLCEILVNGNRLRVGSNLYDCLCELRRRIDVSEPKSMYIWIDAICIDQFNVHERSLQVGLMGTSIGMLAESWSGLPIVVGVTQMVEDFKEEEGSTEFAGTNYVASWQAENDHTHRYRRYSLPDPEDNRWSFFWLFLARRWFKRTWGEYQIDWEIRTAERFSFDSSTIESSTCIRNTFLVQDLYTEEGRYKFDGAETSQAQARAQLKSHLSTQLDRLFGTESLRYVTLLKRDLDAYLHSLASTSPSTSIVTTTSLTHLSRLRRLAEPFSQIFAAHDLDRSVFVTRKGALGTGPSSLQEGDGLWLVAKAPCCLIFREVAETKVDVVGQERGESLVREVKSIWEGKDERRGDGIGDRGKREVQEQETREVDDEDKAKAAADEFYSVVGGRSRARMWERVDVE</sequence>
<proteinExistence type="predicted"/>
<dbReference type="PANTHER" id="PTHR24148:SF73">
    <property type="entry name" value="HET DOMAIN PROTEIN (AFU_ORTHOLOGUE AFUA_8G01020)"/>
    <property type="match status" value="1"/>
</dbReference>
<dbReference type="Pfam" id="PF06985">
    <property type="entry name" value="HET"/>
    <property type="match status" value="1"/>
</dbReference>
<dbReference type="OrthoDB" id="3477286at2759"/>
<dbReference type="InterPro" id="IPR010730">
    <property type="entry name" value="HET"/>
</dbReference>
<dbReference type="PANTHER" id="PTHR24148">
    <property type="entry name" value="ANKYRIN REPEAT DOMAIN-CONTAINING PROTEIN 39 HOMOLOG-RELATED"/>
    <property type="match status" value="1"/>
</dbReference>
<evidence type="ECO:0000256" key="1">
    <source>
        <dbReference type="SAM" id="MobiDB-lite"/>
    </source>
</evidence>
<reference evidence="4" key="1">
    <citation type="submission" date="2016-03" db="EMBL/GenBank/DDBJ databases">
        <authorList>
            <person name="Guldener U."/>
        </authorList>
    </citation>
    <scope>NUCLEOTIDE SEQUENCE [LARGE SCALE GENOMIC DNA]</scope>
    <source>
        <strain evidence="4">04CH-RAC-A.6.1</strain>
    </source>
</reference>
<name>A0A1E1LFL5_9HELO</name>